<gene>
    <name evidence="1" type="ORF">CNMCM6805_000925</name>
</gene>
<evidence type="ECO:0008006" key="3">
    <source>
        <dbReference type="Google" id="ProtNLM"/>
    </source>
</evidence>
<reference evidence="1" key="1">
    <citation type="journal article" date="2020" name="bioRxiv">
        <title>Genomic and phenotypic heterogeneity of clinical isolates of the human pathogens Aspergillus fumigatus, Aspergillus lentulus and Aspergillus fumigatiaffinis.</title>
        <authorList>
            <person name="dos Santos R.A.C."/>
            <person name="Steenwyk J.L."/>
            <person name="Rivero-Menendez O."/>
            <person name="Mead M.E."/>
            <person name="Silva L.P."/>
            <person name="Bastos R.W."/>
            <person name="Alastruey-Izquierdo A."/>
            <person name="Goldman G.H."/>
            <person name="Rokas A."/>
        </authorList>
    </citation>
    <scope>NUCLEOTIDE SEQUENCE</scope>
    <source>
        <strain evidence="1">CNM-CM6805</strain>
    </source>
</reference>
<name>A0A8H4HH09_9EURO</name>
<accession>A0A8H4HH09</accession>
<organism evidence="1 2">
    <name type="scientific">Aspergillus fumigatiaffinis</name>
    <dbReference type="NCBI Taxonomy" id="340414"/>
    <lineage>
        <taxon>Eukaryota</taxon>
        <taxon>Fungi</taxon>
        <taxon>Dikarya</taxon>
        <taxon>Ascomycota</taxon>
        <taxon>Pezizomycotina</taxon>
        <taxon>Eurotiomycetes</taxon>
        <taxon>Eurotiomycetidae</taxon>
        <taxon>Eurotiales</taxon>
        <taxon>Aspergillaceae</taxon>
        <taxon>Aspergillus</taxon>
        <taxon>Aspergillus subgen. Fumigati</taxon>
    </lineage>
</organism>
<dbReference type="Gene3D" id="3.40.50.720">
    <property type="entry name" value="NAD(P)-binding Rossmann-like Domain"/>
    <property type="match status" value="1"/>
</dbReference>
<dbReference type="GO" id="GO:0020037">
    <property type="term" value="F:heme binding"/>
    <property type="evidence" value="ECO:0007669"/>
    <property type="project" value="InterPro"/>
</dbReference>
<dbReference type="GO" id="GO:0016705">
    <property type="term" value="F:oxidoreductase activity, acting on paired donors, with incorporation or reduction of molecular oxygen"/>
    <property type="evidence" value="ECO:0007669"/>
    <property type="project" value="InterPro"/>
</dbReference>
<dbReference type="Gene3D" id="1.10.630.10">
    <property type="entry name" value="Cytochrome P450"/>
    <property type="match status" value="1"/>
</dbReference>
<reference evidence="1" key="2">
    <citation type="submission" date="2020-04" db="EMBL/GenBank/DDBJ databases">
        <authorList>
            <person name="Santos R.A.C."/>
            <person name="Steenwyk J.L."/>
            <person name="Rivero-Menendez O."/>
            <person name="Mead M.E."/>
            <person name="Silva L.P."/>
            <person name="Bastos R.W."/>
            <person name="Alastruey-Izquierdo A."/>
            <person name="Goldman G.H."/>
            <person name="Rokas A."/>
        </authorList>
    </citation>
    <scope>NUCLEOTIDE SEQUENCE</scope>
    <source>
        <strain evidence="1">CNM-CM6805</strain>
    </source>
</reference>
<evidence type="ECO:0000313" key="1">
    <source>
        <dbReference type="EMBL" id="KAF4243531.1"/>
    </source>
</evidence>
<dbReference type="Proteomes" id="UP000653565">
    <property type="component" value="Unassembled WGS sequence"/>
</dbReference>
<dbReference type="PANTHER" id="PTHR14097:SF9">
    <property type="entry name" value="EPIMERASE, PUTATIVE (AFU_ORTHOLOGUE AFUA_8G07320)-RELATED"/>
    <property type="match status" value="1"/>
</dbReference>
<evidence type="ECO:0000313" key="2">
    <source>
        <dbReference type="Proteomes" id="UP000653565"/>
    </source>
</evidence>
<dbReference type="Pfam" id="PF00067">
    <property type="entry name" value="p450"/>
    <property type="match status" value="1"/>
</dbReference>
<dbReference type="InterPro" id="IPR036291">
    <property type="entry name" value="NAD(P)-bd_dom_sf"/>
</dbReference>
<keyword evidence="2" id="KW-1185">Reference proteome</keyword>
<dbReference type="GO" id="GO:0005506">
    <property type="term" value="F:iron ion binding"/>
    <property type="evidence" value="ECO:0007669"/>
    <property type="project" value="InterPro"/>
</dbReference>
<sequence length="424" mass="46548">MKVIIAGATGFVGQEVLSQCLAHPSITSIVALCRRELPTTHPKLHVHRMKDEDFLAYSDPQLSASLRGADACIWTLGVTPSRASDEQAFRRVTLEYTSQAAEAFNNAFTASNETGQEASAGPKFRFVYVSGGMAERDQAKPLWFNASYRRVRGQAENILLEHAAAHSTTFESYIMRPGMVLTRQGTFVDRIRGLAPSVRVDVLARAAVDVAVQGHSEKIWENAQITEWKDTMFDVEMQIRQVADPISALTTPVISSGRSRVGPSLLRPWPQNPYRGPPQPRWIAKNLYFATANAGFLIVAGSEAASTALSGITFNFLKTQWALERVTKEVRDAFQSEKEIDFASTSTKLPYLMACISEGMRAFPPGPTIPPRRTPPGNTITDIAGYQVSSWTSVGVHPLSTTHSPTNFYNAGQLYPRAVVAISN</sequence>
<dbReference type="PANTHER" id="PTHR14097">
    <property type="entry name" value="OXIDOREDUCTASE HTATIP2"/>
    <property type="match status" value="1"/>
</dbReference>
<proteinExistence type="predicted"/>
<dbReference type="InterPro" id="IPR001128">
    <property type="entry name" value="Cyt_P450"/>
</dbReference>
<dbReference type="EMBL" id="JAAAPX010000011">
    <property type="protein sequence ID" value="KAF4243531.1"/>
    <property type="molecule type" value="Genomic_DNA"/>
</dbReference>
<dbReference type="AlphaFoldDB" id="A0A8H4HH09"/>
<dbReference type="SUPFAM" id="SSF51735">
    <property type="entry name" value="NAD(P)-binding Rossmann-fold domains"/>
    <property type="match status" value="1"/>
</dbReference>
<dbReference type="GO" id="GO:0004497">
    <property type="term" value="F:monooxygenase activity"/>
    <property type="evidence" value="ECO:0007669"/>
    <property type="project" value="InterPro"/>
</dbReference>
<comment type="caution">
    <text evidence="1">The sequence shown here is derived from an EMBL/GenBank/DDBJ whole genome shotgun (WGS) entry which is preliminary data.</text>
</comment>
<dbReference type="InterPro" id="IPR036396">
    <property type="entry name" value="Cyt_P450_sf"/>
</dbReference>
<dbReference type="SUPFAM" id="SSF48264">
    <property type="entry name" value="Cytochrome P450"/>
    <property type="match status" value="1"/>
</dbReference>
<protein>
    <recommendedName>
        <fullName evidence="3">Nucleoside-diphosphate-sugar epimerase</fullName>
    </recommendedName>
</protein>